<comment type="caution">
    <text evidence="4">The sequence shown here is derived from an EMBL/GenBank/DDBJ whole genome shotgun (WGS) entry which is preliminary data.</text>
</comment>
<proteinExistence type="inferred from homology"/>
<accession>A0A8X7WHX8</accession>
<evidence type="ECO:0000256" key="1">
    <source>
        <dbReference type="ARBA" id="ARBA00007853"/>
    </source>
</evidence>
<keyword evidence="2" id="KW-0927">Auxin signaling pathway</keyword>
<evidence type="ECO:0000313" key="4">
    <source>
        <dbReference type="EMBL" id="KAG2330541.1"/>
    </source>
</evidence>
<dbReference type="GO" id="GO:0006355">
    <property type="term" value="P:regulation of DNA-templated transcription"/>
    <property type="evidence" value="ECO:0007669"/>
    <property type="project" value="InterPro"/>
</dbReference>
<reference evidence="4 5" key="1">
    <citation type="submission" date="2020-02" db="EMBL/GenBank/DDBJ databases">
        <authorList>
            <person name="Ma Q."/>
            <person name="Huang Y."/>
            <person name="Song X."/>
            <person name="Pei D."/>
        </authorList>
    </citation>
    <scope>NUCLEOTIDE SEQUENCE [LARGE SCALE GENOMIC DNA]</scope>
    <source>
        <strain evidence="4">Sxm20200214</strain>
        <tissue evidence="4">Leaf</tissue>
    </source>
</reference>
<gene>
    <name evidence="4" type="ORF">Bca52824_001721</name>
</gene>
<dbReference type="Proteomes" id="UP000886595">
    <property type="component" value="Unassembled WGS sequence"/>
</dbReference>
<feature type="domain" description="Auxin response factor" evidence="3">
    <location>
        <begin position="55"/>
        <end position="102"/>
    </location>
</feature>
<dbReference type="OrthoDB" id="1722972at2759"/>
<sequence>MGNCELESVMQLISNIPTSIISKQSMHHGVVATALNAIKNKCMFVVFYKPRSSQFLVNFDKFVDGVNKKFSIVSKFSMKFEGKYLNEIRYYGTIVGVRDFSTLLIGRIQNGEV</sequence>
<dbReference type="AlphaFoldDB" id="A0A8X7WHX8"/>
<dbReference type="PANTHER" id="PTHR31384:SF164">
    <property type="entry name" value="AUXIN RESPONSE FACTOR 12-RELATED"/>
    <property type="match status" value="1"/>
</dbReference>
<dbReference type="PANTHER" id="PTHR31384">
    <property type="entry name" value="AUXIN RESPONSE FACTOR 4-RELATED"/>
    <property type="match status" value="1"/>
</dbReference>
<dbReference type="GO" id="GO:0005634">
    <property type="term" value="C:nucleus"/>
    <property type="evidence" value="ECO:0007669"/>
    <property type="project" value="InterPro"/>
</dbReference>
<evidence type="ECO:0000256" key="2">
    <source>
        <dbReference type="ARBA" id="ARBA00023294"/>
    </source>
</evidence>
<dbReference type="InterPro" id="IPR044835">
    <property type="entry name" value="ARF_plant"/>
</dbReference>
<dbReference type="EMBL" id="JAAMPC010000001">
    <property type="protein sequence ID" value="KAG2330541.1"/>
    <property type="molecule type" value="Genomic_DNA"/>
</dbReference>
<comment type="similarity">
    <text evidence="1">Belongs to the ARF family.</text>
</comment>
<dbReference type="GO" id="GO:0009734">
    <property type="term" value="P:auxin-activated signaling pathway"/>
    <property type="evidence" value="ECO:0007669"/>
    <property type="project" value="UniProtKB-KW"/>
</dbReference>
<protein>
    <recommendedName>
        <fullName evidence="3">Auxin response factor domain-containing protein</fullName>
    </recommendedName>
</protein>
<dbReference type="GO" id="GO:0003677">
    <property type="term" value="F:DNA binding"/>
    <property type="evidence" value="ECO:0007669"/>
    <property type="project" value="InterPro"/>
</dbReference>
<evidence type="ECO:0000259" key="3">
    <source>
        <dbReference type="Pfam" id="PF06507"/>
    </source>
</evidence>
<dbReference type="InterPro" id="IPR010525">
    <property type="entry name" value="ARF_dom"/>
</dbReference>
<name>A0A8X7WHX8_BRACI</name>
<organism evidence="4 5">
    <name type="scientific">Brassica carinata</name>
    <name type="common">Ethiopian mustard</name>
    <name type="synonym">Abyssinian cabbage</name>
    <dbReference type="NCBI Taxonomy" id="52824"/>
    <lineage>
        <taxon>Eukaryota</taxon>
        <taxon>Viridiplantae</taxon>
        <taxon>Streptophyta</taxon>
        <taxon>Embryophyta</taxon>
        <taxon>Tracheophyta</taxon>
        <taxon>Spermatophyta</taxon>
        <taxon>Magnoliopsida</taxon>
        <taxon>eudicotyledons</taxon>
        <taxon>Gunneridae</taxon>
        <taxon>Pentapetalae</taxon>
        <taxon>rosids</taxon>
        <taxon>malvids</taxon>
        <taxon>Brassicales</taxon>
        <taxon>Brassicaceae</taxon>
        <taxon>Brassiceae</taxon>
        <taxon>Brassica</taxon>
    </lineage>
</organism>
<evidence type="ECO:0000313" key="5">
    <source>
        <dbReference type="Proteomes" id="UP000886595"/>
    </source>
</evidence>
<keyword evidence="5" id="KW-1185">Reference proteome</keyword>
<dbReference type="Pfam" id="PF06507">
    <property type="entry name" value="ARF_AD"/>
    <property type="match status" value="1"/>
</dbReference>